<evidence type="ECO:0000313" key="1">
    <source>
        <dbReference type="EMBL" id="GMT30230.1"/>
    </source>
</evidence>
<dbReference type="EMBL" id="BTSY01000005">
    <property type="protein sequence ID" value="GMT30230.1"/>
    <property type="molecule type" value="Genomic_DNA"/>
</dbReference>
<dbReference type="Proteomes" id="UP001432322">
    <property type="component" value="Unassembled WGS sequence"/>
</dbReference>
<accession>A0AAV5WEY6</accession>
<name>A0AAV5WEY6_9BILA</name>
<evidence type="ECO:0000313" key="2">
    <source>
        <dbReference type="Proteomes" id="UP001432322"/>
    </source>
</evidence>
<proteinExistence type="predicted"/>
<reference evidence="1" key="1">
    <citation type="submission" date="2023-10" db="EMBL/GenBank/DDBJ databases">
        <title>Genome assembly of Pristionchus species.</title>
        <authorList>
            <person name="Yoshida K."/>
            <person name="Sommer R.J."/>
        </authorList>
    </citation>
    <scope>NUCLEOTIDE SEQUENCE</scope>
    <source>
        <strain evidence="1">RS5133</strain>
    </source>
</reference>
<gene>
    <name evidence="1" type="ORF">PFISCL1PPCAC_21527</name>
</gene>
<feature type="non-terminal residue" evidence="1">
    <location>
        <position position="1"/>
    </location>
</feature>
<dbReference type="AlphaFoldDB" id="A0AAV5WEY6"/>
<organism evidence="1 2">
    <name type="scientific">Pristionchus fissidentatus</name>
    <dbReference type="NCBI Taxonomy" id="1538716"/>
    <lineage>
        <taxon>Eukaryota</taxon>
        <taxon>Metazoa</taxon>
        <taxon>Ecdysozoa</taxon>
        <taxon>Nematoda</taxon>
        <taxon>Chromadorea</taxon>
        <taxon>Rhabditida</taxon>
        <taxon>Rhabditina</taxon>
        <taxon>Diplogasteromorpha</taxon>
        <taxon>Diplogasteroidea</taxon>
        <taxon>Neodiplogasteridae</taxon>
        <taxon>Pristionchus</taxon>
    </lineage>
</organism>
<protein>
    <recommendedName>
        <fullName evidence="3">RING-type domain-containing protein</fullName>
    </recommendedName>
</protein>
<sequence>NSDECATRFIHSCLINLSTSRGLRPSKSHLLECGHVICSGCRINYASDSGQVHCRVCSCYVDCMLASSNKAKSHAAVRKPKKTDQIARRCEHIDPIGELQCPCGEVL</sequence>
<comment type="caution">
    <text evidence="1">The sequence shown here is derived from an EMBL/GenBank/DDBJ whole genome shotgun (WGS) entry which is preliminary data.</text>
</comment>
<evidence type="ECO:0008006" key="3">
    <source>
        <dbReference type="Google" id="ProtNLM"/>
    </source>
</evidence>
<keyword evidence="2" id="KW-1185">Reference proteome</keyword>